<dbReference type="PANTHER" id="PTHR38035:SF1">
    <property type="entry name" value="ANCILLARY SECYEG TRANSLOCON SUBUNIT"/>
    <property type="match status" value="1"/>
</dbReference>
<name>A0A6G9QJ46_9GAMM</name>
<evidence type="ECO:0000256" key="8">
    <source>
        <dbReference type="ARBA" id="ARBA00024235"/>
    </source>
</evidence>
<evidence type="ECO:0000256" key="6">
    <source>
        <dbReference type="ARBA" id="ARBA00023186"/>
    </source>
</evidence>
<keyword evidence="6" id="KW-0143">Chaperone</keyword>
<dbReference type="Pfam" id="PF09976">
    <property type="entry name" value="TPR_21"/>
    <property type="match status" value="1"/>
</dbReference>
<evidence type="ECO:0000259" key="10">
    <source>
        <dbReference type="Pfam" id="PF09976"/>
    </source>
</evidence>
<gene>
    <name evidence="11" type="ORF">HBH39_04775</name>
</gene>
<proteinExistence type="inferred from homology"/>
<dbReference type="PIRSF" id="PIRSF006170">
    <property type="entry name" value="YfgM"/>
    <property type="match status" value="1"/>
</dbReference>
<evidence type="ECO:0000313" key="12">
    <source>
        <dbReference type="Proteomes" id="UP000502608"/>
    </source>
</evidence>
<evidence type="ECO:0000256" key="9">
    <source>
        <dbReference type="SAM" id="Phobius"/>
    </source>
</evidence>
<evidence type="ECO:0000313" key="11">
    <source>
        <dbReference type="EMBL" id="QIR13899.1"/>
    </source>
</evidence>
<organism evidence="11 12">
    <name type="scientific">Shewanella aestuarii</name>
    <dbReference type="NCBI Taxonomy" id="1028752"/>
    <lineage>
        <taxon>Bacteria</taxon>
        <taxon>Pseudomonadati</taxon>
        <taxon>Pseudomonadota</taxon>
        <taxon>Gammaproteobacteria</taxon>
        <taxon>Alteromonadales</taxon>
        <taxon>Shewanellaceae</taxon>
        <taxon>Shewanella</taxon>
    </lineage>
</organism>
<dbReference type="GO" id="GO:0005886">
    <property type="term" value="C:plasma membrane"/>
    <property type="evidence" value="ECO:0007669"/>
    <property type="project" value="UniProtKB-SubCell"/>
</dbReference>
<evidence type="ECO:0000256" key="5">
    <source>
        <dbReference type="ARBA" id="ARBA00023136"/>
    </source>
</evidence>
<dbReference type="InterPro" id="IPR011990">
    <property type="entry name" value="TPR-like_helical_dom_sf"/>
</dbReference>
<keyword evidence="5 9" id="KW-0472">Membrane</keyword>
<dbReference type="EMBL" id="CP050313">
    <property type="protein sequence ID" value="QIR13899.1"/>
    <property type="molecule type" value="Genomic_DNA"/>
</dbReference>
<evidence type="ECO:0000256" key="4">
    <source>
        <dbReference type="ARBA" id="ARBA00022989"/>
    </source>
</evidence>
<keyword evidence="2" id="KW-1003">Cell membrane</keyword>
<evidence type="ECO:0000256" key="7">
    <source>
        <dbReference type="ARBA" id="ARBA00024197"/>
    </source>
</evidence>
<sequence length="206" mass="22076">MEIYSTEEQQVDAIKQFAKEYGPSILIGAVVGLGGLYGWNTYSDMKISAAESASDAFDQLSVSATNPNAFIEGAENFAKDHDQQGYQALLELMTAKAAVEAGDLTKAEDAFKRIIAAKTGSSIDMIAMIRLARLQAEQGNVGTALQTLESVTDSAFVAQREELKGDFLVRQDDLEGARQAYQAAIDNGGALTNPALTMKLDNLNKA</sequence>
<evidence type="ECO:0000256" key="1">
    <source>
        <dbReference type="ARBA" id="ARBA00004401"/>
    </source>
</evidence>
<dbReference type="Gene3D" id="1.25.40.10">
    <property type="entry name" value="Tetratricopeptide repeat domain"/>
    <property type="match status" value="1"/>
</dbReference>
<reference evidence="11 12" key="1">
    <citation type="submission" date="2020-03" db="EMBL/GenBank/DDBJ databases">
        <title>Complete genome sequence of Shewanella sp.</title>
        <authorList>
            <person name="Kim Y.-S."/>
            <person name="Kim S.-J."/>
            <person name="Jung H.-K."/>
            <person name="Kim K.-H."/>
        </authorList>
    </citation>
    <scope>NUCLEOTIDE SEQUENCE [LARGE SCALE GENOMIC DNA]</scope>
    <source>
        <strain evidence="11 12">PN3F2</strain>
    </source>
</reference>
<evidence type="ECO:0000256" key="3">
    <source>
        <dbReference type="ARBA" id="ARBA00022692"/>
    </source>
</evidence>
<dbReference type="RefSeq" id="WP_167676089.1">
    <property type="nucleotide sequence ID" value="NZ_CP050313.1"/>
</dbReference>
<comment type="subcellular location">
    <subcellularLocation>
        <location evidence="1">Cell membrane</location>
        <topology evidence="1">Single-pass type II membrane protein</topology>
    </subcellularLocation>
</comment>
<dbReference type="Proteomes" id="UP000502608">
    <property type="component" value="Chromosome"/>
</dbReference>
<dbReference type="InterPro" id="IPR018704">
    <property type="entry name" value="SecYEG/CpoB_TPR"/>
</dbReference>
<dbReference type="GO" id="GO:0044877">
    <property type="term" value="F:protein-containing complex binding"/>
    <property type="evidence" value="ECO:0007669"/>
    <property type="project" value="InterPro"/>
</dbReference>
<evidence type="ECO:0000256" key="2">
    <source>
        <dbReference type="ARBA" id="ARBA00022475"/>
    </source>
</evidence>
<comment type="similarity">
    <text evidence="7">Belongs to the YfgM family.</text>
</comment>
<dbReference type="InterPro" id="IPR026039">
    <property type="entry name" value="YfgM"/>
</dbReference>
<dbReference type="SUPFAM" id="SSF48452">
    <property type="entry name" value="TPR-like"/>
    <property type="match status" value="1"/>
</dbReference>
<keyword evidence="4 9" id="KW-1133">Transmembrane helix</keyword>
<accession>A0A6G9QJ46</accession>
<feature type="transmembrane region" description="Helical" evidence="9">
    <location>
        <begin position="21"/>
        <end position="39"/>
    </location>
</feature>
<keyword evidence="3 9" id="KW-0812">Transmembrane</keyword>
<keyword evidence="12" id="KW-1185">Reference proteome</keyword>
<dbReference type="AlphaFoldDB" id="A0A6G9QJ46"/>
<dbReference type="KEGG" id="saes:HBH39_04775"/>
<dbReference type="PANTHER" id="PTHR38035">
    <property type="entry name" value="UPF0070 PROTEIN YFGM"/>
    <property type="match status" value="1"/>
</dbReference>
<feature type="domain" description="Ancillary SecYEG translocon subunit/Cell division coordinator CpoB TPR" evidence="10">
    <location>
        <begin position="15"/>
        <end position="204"/>
    </location>
</feature>
<protein>
    <recommendedName>
        <fullName evidence="8">Ancillary SecYEG translocon subunit</fullName>
    </recommendedName>
</protein>